<dbReference type="AlphaFoldDB" id="B3C9B7"/>
<organism evidence="1 2">
    <name type="scientific">Bacteroides intestinalis DSM 17393</name>
    <dbReference type="NCBI Taxonomy" id="471870"/>
    <lineage>
        <taxon>Bacteria</taxon>
        <taxon>Pseudomonadati</taxon>
        <taxon>Bacteroidota</taxon>
        <taxon>Bacteroidia</taxon>
        <taxon>Bacteroidales</taxon>
        <taxon>Bacteroidaceae</taxon>
        <taxon>Bacteroides</taxon>
    </lineage>
</organism>
<gene>
    <name evidence="1" type="ORF">BACINT_01081</name>
</gene>
<evidence type="ECO:0000313" key="2">
    <source>
        <dbReference type="Proteomes" id="UP000004596"/>
    </source>
</evidence>
<protein>
    <submittedName>
        <fullName evidence="1">Uncharacterized protein</fullName>
    </submittedName>
</protein>
<reference evidence="1 2" key="2">
    <citation type="submission" date="2008-04" db="EMBL/GenBank/DDBJ databases">
        <authorList>
            <person name="Fulton L."/>
            <person name="Clifton S."/>
            <person name="Fulton B."/>
            <person name="Xu J."/>
            <person name="Minx P."/>
            <person name="Pepin K.H."/>
            <person name="Johnson M."/>
            <person name="Thiruvilangam P."/>
            <person name="Bhonagiri V."/>
            <person name="Nash W.E."/>
            <person name="Mardis E.R."/>
            <person name="Wilson R.K."/>
        </authorList>
    </citation>
    <scope>NUCLEOTIDE SEQUENCE [LARGE SCALE GENOMIC DNA]</scope>
    <source>
        <strain evidence="1 2">DSM 17393</strain>
    </source>
</reference>
<accession>B3C9B7</accession>
<comment type="caution">
    <text evidence="1">The sequence shown here is derived from an EMBL/GenBank/DDBJ whole genome shotgun (WGS) entry which is preliminary data.</text>
</comment>
<dbReference type="STRING" id="471870.BACINT_01081"/>
<sequence length="46" mass="5590">MIFTHFLFIVFIYESIDKIYFRKYNSGKTLSLYLVNINTSDYENNN</sequence>
<evidence type="ECO:0000313" key="1">
    <source>
        <dbReference type="EMBL" id="EDV05996.1"/>
    </source>
</evidence>
<proteinExistence type="predicted"/>
<reference evidence="1 2" key="1">
    <citation type="submission" date="2008-04" db="EMBL/GenBank/DDBJ databases">
        <title>Draft genome sequence of Bacteroides intestinalis (DSM 17393).</title>
        <authorList>
            <person name="Sudarsanam P."/>
            <person name="Ley R."/>
            <person name="Guruge J."/>
            <person name="Turnbaugh P.J."/>
            <person name="Mahowald M."/>
            <person name="Liep D."/>
            <person name="Gordon J."/>
        </authorList>
    </citation>
    <scope>NUCLEOTIDE SEQUENCE [LARGE SCALE GENOMIC DNA]</scope>
    <source>
        <strain evidence="1 2">DSM 17393</strain>
    </source>
</reference>
<dbReference type="EMBL" id="ABJL02000007">
    <property type="protein sequence ID" value="EDV05996.1"/>
    <property type="molecule type" value="Genomic_DNA"/>
</dbReference>
<dbReference type="Proteomes" id="UP000004596">
    <property type="component" value="Unassembled WGS sequence"/>
</dbReference>
<name>B3C9B7_9BACE</name>